<evidence type="ECO:0000256" key="1">
    <source>
        <dbReference type="SAM" id="Phobius"/>
    </source>
</evidence>
<dbReference type="eggNOG" id="ENOG5033G99">
    <property type="taxonomic scope" value="Bacteria"/>
</dbReference>
<name>A0A157RHR6_9BORD</name>
<feature type="transmembrane region" description="Helical" evidence="1">
    <location>
        <begin position="58"/>
        <end position="80"/>
    </location>
</feature>
<protein>
    <submittedName>
        <fullName evidence="2">Uncharacterized protein</fullName>
    </submittedName>
</protein>
<dbReference type="RefSeq" id="WP_063491702.1">
    <property type="nucleotide sequence ID" value="NZ_CP016340.1"/>
</dbReference>
<reference evidence="2 3" key="1">
    <citation type="submission" date="2016-04" db="EMBL/GenBank/DDBJ databases">
        <authorList>
            <consortium name="Pathogen Informatics"/>
        </authorList>
    </citation>
    <scope>NUCLEOTIDE SEQUENCE [LARGE SCALE GENOMIC DNA]</scope>
    <source>
        <strain evidence="2 3">H044680328</strain>
    </source>
</reference>
<keyword evidence="3" id="KW-1185">Reference proteome</keyword>
<organism evidence="2 3">
    <name type="scientific">Bordetella trematum</name>
    <dbReference type="NCBI Taxonomy" id="123899"/>
    <lineage>
        <taxon>Bacteria</taxon>
        <taxon>Pseudomonadati</taxon>
        <taxon>Pseudomonadota</taxon>
        <taxon>Betaproteobacteria</taxon>
        <taxon>Burkholderiales</taxon>
        <taxon>Alcaligenaceae</taxon>
        <taxon>Bordetella</taxon>
    </lineage>
</organism>
<dbReference type="AlphaFoldDB" id="A0A157RHR6"/>
<keyword evidence="1" id="KW-0812">Transmembrane</keyword>
<dbReference type="Proteomes" id="UP000076825">
    <property type="component" value="Chromosome 1"/>
</dbReference>
<keyword evidence="1" id="KW-0472">Membrane</keyword>
<dbReference type="PATRIC" id="fig|123899.6.peg.1292"/>
<keyword evidence="1" id="KW-1133">Transmembrane helix</keyword>
<dbReference type="GeneID" id="56591392"/>
<evidence type="ECO:0000313" key="2">
    <source>
        <dbReference type="EMBL" id="SAI68537.1"/>
    </source>
</evidence>
<sequence>MKTLVRLSVCALIAFAISLAAAGLFLPLYGAFQADPYTCLDDGINACLDVITLSALVYGPLFCLVGTGIGTPLLMALGVAGRNAAR</sequence>
<gene>
    <name evidence="2" type="ORF">SAMEA3906487_01316</name>
</gene>
<accession>A0A157RHR6</accession>
<evidence type="ECO:0000313" key="3">
    <source>
        <dbReference type="Proteomes" id="UP000076825"/>
    </source>
</evidence>
<dbReference type="KEGG" id="btrm:SAMEA390648701316"/>
<dbReference type="EMBL" id="LT546645">
    <property type="protein sequence ID" value="SAI68537.1"/>
    <property type="molecule type" value="Genomic_DNA"/>
</dbReference>
<proteinExistence type="predicted"/>
<dbReference type="OrthoDB" id="8420482at2"/>